<proteinExistence type="predicted"/>
<evidence type="ECO:0000313" key="2">
    <source>
        <dbReference type="Proteomes" id="UP000501408"/>
    </source>
</evidence>
<reference evidence="1 2" key="1">
    <citation type="submission" date="2020-03" db="EMBL/GenBank/DDBJ databases">
        <title>Genome mining reveals the biosynthetic pathways of PHA and ectoines of the halophilic strain Salinivibrio costicola M318 isolated from fermented shrimp paste.</title>
        <authorList>
            <person name="Doan T.V."/>
            <person name="Tran L.T."/>
            <person name="Trieu T.A."/>
            <person name="Nguyen Q.V."/>
            <person name="Quach T.N."/>
            <person name="Phi T.Q."/>
            <person name="Kumar S."/>
        </authorList>
    </citation>
    <scope>NUCLEOTIDE SEQUENCE [LARGE SCALE GENOMIC DNA]</scope>
    <source>
        <strain evidence="1 2">M318</strain>
    </source>
</reference>
<sequence>MPVTVDAGDIIAGLALLMSAYATWRTNSFNEKQKSLIESQEKLNNLLLEKEASEAVSGKKADLGASFVKLGSNKHRLKIWNKGNATARNIRLEFPEGNDVLIQSDLDEKFPLESMEKFQSVELNAAVHMGTKSKHVIRIVWEDDSESHNEKLVYTTL</sequence>
<accession>A0ABX6K2W5</accession>
<evidence type="ECO:0000313" key="1">
    <source>
        <dbReference type="EMBL" id="QIR05274.1"/>
    </source>
</evidence>
<name>A0ABX6K2W5_SALCS</name>
<organism evidence="1 2">
    <name type="scientific">Salinivibrio costicola</name>
    <name type="common">Vibrio costicola</name>
    <dbReference type="NCBI Taxonomy" id="51367"/>
    <lineage>
        <taxon>Bacteria</taxon>
        <taxon>Pseudomonadati</taxon>
        <taxon>Pseudomonadota</taxon>
        <taxon>Gammaproteobacteria</taxon>
        <taxon>Vibrionales</taxon>
        <taxon>Vibrionaceae</taxon>
        <taxon>Salinivibrio</taxon>
    </lineage>
</organism>
<protein>
    <submittedName>
        <fullName evidence="1">Uncharacterized protein</fullName>
    </submittedName>
</protein>
<gene>
    <name evidence="1" type="ORF">HBA18_02105</name>
</gene>
<dbReference type="RefSeq" id="WP_167313948.1">
    <property type="nucleotide sequence ID" value="NZ_CP050266.1"/>
</dbReference>
<keyword evidence="2" id="KW-1185">Reference proteome</keyword>
<dbReference type="EMBL" id="CP050266">
    <property type="protein sequence ID" value="QIR05274.1"/>
    <property type="molecule type" value="Genomic_DNA"/>
</dbReference>
<dbReference type="Proteomes" id="UP000501408">
    <property type="component" value="Chromosome 1"/>
</dbReference>